<dbReference type="EMBL" id="JAUSTP010000032">
    <property type="protein sequence ID" value="MDQ0191130.1"/>
    <property type="molecule type" value="Genomic_DNA"/>
</dbReference>
<keyword evidence="3" id="KW-0233">DNA recombination</keyword>
<sequence length="297" mass="34283">MSLAEAKVLFLRDIRLLSQETQRWHKENLTAFEKVLAKQGIEISDVGSLTAKMVKENFVFYMSEEMGLMANTINGRVRSVRALLKFLHGEGHIAKNFGADIPMIKGEEVIIETFSEEQIDALLRQPNRHTFTGLRDYTLMLLLLETGIRISECVKIDLTDVHLKEGQIRIHGKGAKQRLVPFQGKFRRALQRYLEVRGPAESEALFVTVDGTRISKRYVQELIQDYGEMAHIRDVRVSPHTFRHTMAKYYILAGGDIFSLQKILGHSTLDMVRRYVELFSTDVQMQHRKFSFLENHM</sequence>
<organism evidence="5 6">
    <name type="scientific">Alicyclobacillus cycloheptanicus</name>
    <dbReference type="NCBI Taxonomy" id="1457"/>
    <lineage>
        <taxon>Bacteria</taxon>
        <taxon>Bacillati</taxon>
        <taxon>Bacillota</taxon>
        <taxon>Bacilli</taxon>
        <taxon>Bacillales</taxon>
        <taxon>Alicyclobacillaceae</taxon>
        <taxon>Alicyclobacillus</taxon>
    </lineage>
</organism>
<evidence type="ECO:0000259" key="4">
    <source>
        <dbReference type="PROSITE" id="PS51898"/>
    </source>
</evidence>
<dbReference type="PANTHER" id="PTHR30349:SF41">
    <property type="entry name" value="INTEGRASE_RECOMBINASE PROTEIN MJ0367-RELATED"/>
    <property type="match status" value="1"/>
</dbReference>
<evidence type="ECO:0000256" key="3">
    <source>
        <dbReference type="ARBA" id="ARBA00023172"/>
    </source>
</evidence>
<name>A0ABT9XLG4_9BACL</name>
<keyword evidence="6" id="KW-1185">Reference proteome</keyword>
<evidence type="ECO:0000313" key="6">
    <source>
        <dbReference type="Proteomes" id="UP001232973"/>
    </source>
</evidence>
<dbReference type="PANTHER" id="PTHR30349">
    <property type="entry name" value="PHAGE INTEGRASE-RELATED"/>
    <property type="match status" value="1"/>
</dbReference>
<reference evidence="5 6" key="1">
    <citation type="submission" date="2023-07" db="EMBL/GenBank/DDBJ databases">
        <title>Genomic Encyclopedia of Type Strains, Phase IV (KMG-IV): sequencing the most valuable type-strain genomes for metagenomic binning, comparative biology and taxonomic classification.</title>
        <authorList>
            <person name="Goeker M."/>
        </authorList>
    </citation>
    <scope>NUCLEOTIDE SEQUENCE [LARGE SCALE GENOMIC DNA]</scope>
    <source>
        <strain evidence="5 6">DSM 4006</strain>
    </source>
</reference>
<dbReference type="PROSITE" id="PS51898">
    <property type="entry name" value="TYR_RECOMBINASE"/>
    <property type="match status" value="1"/>
</dbReference>
<gene>
    <name evidence="5" type="ORF">J2S03_002998</name>
</gene>
<proteinExistence type="inferred from homology"/>
<protein>
    <submittedName>
        <fullName evidence="5">Integrase/recombinase XerD</fullName>
    </submittedName>
</protein>
<dbReference type="SUPFAM" id="SSF56349">
    <property type="entry name" value="DNA breaking-rejoining enzymes"/>
    <property type="match status" value="1"/>
</dbReference>
<dbReference type="Gene3D" id="1.10.443.10">
    <property type="entry name" value="Intergrase catalytic core"/>
    <property type="match status" value="1"/>
</dbReference>
<dbReference type="Pfam" id="PF00589">
    <property type="entry name" value="Phage_integrase"/>
    <property type="match status" value="1"/>
</dbReference>
<evidence type="ECO:0000256" key="1">
    <source>
        <dbReference type="ARBA" id="ARBA00008857"/>
    </source>
</evidence>
<dbReference type="Proteomes" id="UP001232973">
    <property type="component" value="Unassembled WGS sequence"/>
</dbReference>
<dbReference type="Gene3D" id="1.10.150.130">
    <property type="match status" value="1"/>
</dbReference>
<dbReference type="InterPro" id="IPR002104">
    <property type="entry name" value="Integrase_catalytic"/>
</dbReference>
<evidence type="ECO:0000313" key="5">
    <source>
        <dbReference type="EMBL" id="MDQ0191130.1"/>
    </source>
</evidence>
<dbReference type="InterPro" id="IPR013762">
    <property type="entry name" value="Integrase-like_cat_sf"/>
</dbReference>
<evidence type="ECO:0000256" key="2">
    <source>
        <dbReference type="ARBA" id="ARBA00023125"/>
    </source>
</evidence>
<feature type="domain" description="Tyr recombinase" evidence="4">
    <location>
        <begin position="109"/>
        <end position="289"/>
    </location>
</feature>
<comment type="caution">
    <text evidence="5">The sequence shown here is derived from an EMBL/GenBank/DDBJ whole genome shotgun (WGS) entry which is preliminary data.</text>
</comment>
<dbReference type="InterPro" id="IPR011010">
    <property type="entry name" value="DNA_brk_join_enz"/>
</dbReference>
<dbReference type="InterPro" id="IPR050090">
    <property type="entry name" value="Tyrosine_recombinase_XerCD"/>
</dbReference>
<dbReference type="RefSeq" id="WP_307016663.1">
    <property type="nucleotide sequence ID" value="NZ_JAUANV010000027.1"/>
</dbReference>
<comment type="similarity">
    <text evidence="1">Belongs to the 'phage' integrase family.</text>
</comment>
<accession>A0ABT9XLG4</accession>
<dbReference type="InterPro" id="IPR010998">
    <property type="entry name" value="Integrase_recombinase_N"/>
</dbReference>
<keyword evidence="2" id="KW-0238">DNA-binding</keyword>